<accession>A0A371J1K2</accession>
<name>A0A371J1K2_9FIRM</name>
<evidence type="ECO:0000313" key="3">
    <source>
        <dbReference type="Proteomes" id="UP000215694"/>
    </source>
</evidence>
<dbReference type="InterPro" id="IPR029063">
    <property type="entry name" value="SAM-dependent_MTases_sf"/>
</dbReference>
<dbReference type="EMBL" id="NOJY02000024">
    <property type="protein sequence ID" value="RDY26546.1"/>
    <property type="molecule type" value="Genomic_DNA"/>
</dbReference>
<comment type="caution">
    <text evidence="2">The sequence shown here is derived from an EMBL/GenBank/DDBJ whole genome shotgun (WGS) entry which is preliminary data.</text>
</comment>
<dbReference type="RefSeq" id="WP_094368100.1">
    <property type="nucleotide sequence ID" value="NZ_NOJY02000024.1"/>
</dbReference>
<gene>
    <name evidence="2" type="ORF">CHL78_012900</name>
</gene>
<dbReference type="Pfam" id="PF08241">
    <property type="entry name" value="Methyltransf_11"/>
    <property type="match status" value="1"/>
</dbReference>
<dbReference type="Proteomes" id="UP000215694">
    <property type="component" value="Unassembled WGS sequence"/>
</dbReference>
<keyword evidence="3" id="KW-1185">Reference proteome</keyword>
<dbReference type="CDD" id="cd02440">
    <property type="entry name" value="AdoMet_MTases"/>
    <property type="match status" value="1"/>
</dbReference>
<dbReference type="AlphaFoldDB" id="A0A371J1K2"/>
<dbReference type="SUPFAM" id="SSF53335">
    <property type="entry name" value="S-adenosyl-L-methionine-dependent methyltransferases"/>
    <property type="match status" value="1"/>
</dbReference>
<organism evidence="2 3">
    <name type="scientific">Romboutsia weinsteinii</name>
    <dbReference type="NCBI Taxonomy" id="2020949"/>
    <lineage>
        <taxon>Bacteria</taxon>
        <taxon>Bacillati</taxon>
        <taxon>Bacillota</taxon>
        <taxon>Clostridia</taxon>
        <taxon>Peptostreptococcales</taxon>
        <taxon>Peptostreptococcaceae</taxon>
        <taxon>Romboutsia</taxon>
    </lineage>
</organism>
<dbReference type="GO" id="GO:0008757">
    <property type="term" value="F:S-adenosylmethionine-dependent methyltransferase activity"/>
    <property type="evidence" value="ECO:0007669"/>
    <property type="project" value="InterPro"/>
</dbReference>
<keyword evidence="2" id="KW-0489">Methyltransferase</keyword>
<proteinExistence type="predicted"/>
<dbReference type="Gene3D" id="3.40.50.150">
    <property type="entry name" value="Vaccinia Virus protein VP39"/>
    <property type="match status" value="1"/>
</dbReference>
<sequence length="246" mass="28912">MKDDLKNYLDNTKKPWGILFYKMVWEQLSLVKGMKVLDFGSGFGITANYLAKTNDVTAIEPNIDMLEIREKENNYTQILGGIERLKEIEGEIFDVVVCHNVLEYADEREDIIKEISRILKDKGKLSIVKHNHVGRIMQKVVFENNIDEALMLLDGGDIEVMSFGKVNYYHNDEILKWSRYFNLEKVYGVRTFWALQQDNEIKTELSWQEKMFEVEMRVCEIEEYKNISFFNHVILTKDLNNIDGCM</sequence>
<evidence type="ECO:0000313" key="2">
    <source>
        <dbReference type="EMBL" id="RDY26546.1"/>
    </source>
</evidence>
<keyword evidence="2" id="KW-0808">Transferase</keyword>
<feature type="domain" description="Methyltransferase type 11" evidence="1">
    <location>
        <begin position="37"/>
        <end position="126"/>
    </location>
</feature>
<dbReference type="PANTHER" id="PTHR43861">
    <property type="entry name" value="TRANS-ACONITATE 2-METHYLTRANSFERASE-RELATED"/>
    <property type="match status" value="1"/>
</dbReference>
<protein>
    <submittedName>
        <fullName evidence="2">Class I SAM-dependent methyltransferase</fullName>
    </submittedName>
</protein>
<dbReference type="GO" id="GO:0032259">
    <property type="term" value="P:methylation"/>
    <property type="evidence" value="ECO:0007669"/>
    <property type="project" value="UniProtKB-KW"/>
</dbReference>
<dbReference type="OrthoDB" id="4697647at2"/>
<dbReference type="InterPro" id="IPR013216">
    <property type="entry name" value="Methyltransf_11"/>
</dbReference>
<reference evidence="2 3" key="1">
    <citation type="journal article" date="2017" name="Genome Announc.">
        <title>Draft Genome Sequence of Romboutsia weinsteinii sp. nov. Strain CCRI-19649(T) Isolated from Surface Water.</title>
        <authorList>
            <person name="Maheux A.F."/>
            <person name="Boudreau D.K."/>
            <person name="Berube E."/>
            <person name="Boissinot M."/>
            <person name="Cantin P."/>
            <person name="Raymond F."/>
            <person name="Corbeil J."/>
            <person name="Omar R.F."/>
            <person name="Bergeron M.G."/>
        </authorList>
    </citation>
    <scope>NUCLEOTIDE SEQUENCE [LARGE SCALE GENOMIC DNA]</scope>
    <source>
        <strain evidence="2 3">CCRI-19649</strain>
    </source>
</reference>
<evidence type="ECO:0000259" key="1">
    <source>
        <dbReference type="Pfam" id="PF08241"/>
    </source>
</evidence>